<dbReference type="PANTHER" id="PTHR12544">
    <property type="entry name" value="GLUTAMINASE"/>
    <property type="match status" value="1"/>
</dbReference>
<dbReference type="AlphaFoldDB" id="A0A841BM28"/>
<dbReference type="Gene3D" id="3.40.710.10">
    <property type="entry name" value="DD-peptidase/beta-lactamase superfamily"/>
    <property type="match status" value="1"/>
</dbReference>
<keyword evidence="6" id="KW-0007">Acetylation</keyword>
<feature type="binding site" evidence="6">
    <location>
        <position position="61"/>
    </location>
    <ligand>
        <name>substrate</name>
    </ligand>
</feature>
<evidence type="ECO:0000313" key="8">
    <source>
        <dbReference type="Proteomes" id="UP000587527"/>
    </source>
</evidence>
<comment type="similarity">
    <text evidence="1 6">Belongs to the glutaminase family.</text>
</comment>
<feature type="binding site" evidence="6">
    <location>
        <position position="111"/>
    </location>
    <ligand>
        <name>substrate</name>
    </ligand>
</feature>
<evidence type="ECO:0000256" key="1">
    <source>
        <dbReference type="ARBA" id="ARBA00011076"/>
    </source>
</evidence>
<dbReference type="GO" id="GO:0006543">
    <property type="term" value="P:L-glutamine catabolic process"/>
    <property type="evidence" value="ECO:0007669"/>
    <property type="project" value="TreeGrafter"/>
</dbReference>
<dbReference type="InterPro" id="IPR015868">
    <property type="entry name" value="Glutaminase"/>
</dbReference>
<evidence type="ECO:0000256" key="5">
    <source>
        <dbReference type="ARBA" id="ARBA00049534"/>
    </source>
</evidence>
<comment type="subunit">
    <text evidence="2 6">Homotetramer.</text>
</comment>
<protein>
    <recommendedName>
        <fullName evidence="3 6">Glutaminase</fullName>
        <ecNumber evidence="3 6">3.5.1.2</ecNumber>
    </recommendedName>
</protein>
<dbReference type="HAMAP" id="MF_00313">
    <property type="entry name" value="Glutaminase"/>
    <property type="match status" value="1"/>
</dbReference>
<reference evidence="7 8" key="1">
    <citation type="submission" date="2020-08" db="EMBL/GenBank/DDBJ databases">
        <title>Sequencing the genomes of 1000 actinobacteria strains.</title>
        <authorList>
            <person name="Klenk H.-P."/>
        </authorList>
    </citation>
    <scope>NUCLEOTIDE SEQUENCE [LARGE SCALE GENOMIC DNA]</scope>
    <source>
        <strain evidence="7 8">DSM 45362</strain>
    </source>
</reference>
<feature type="binding site" evidence="6">
    <location>
        <position position="163"/>
    </location>
    <ligand>
        <name>substrate</name>
    </ligand>
</feature>
<organism evidence="7 8">
    <name type="scientific">Allocatelliglobosispora scoriae</name>
    <dbReference type="NCBI Taxonomy" id="643052"/>
    <lineage>
        <taxon>Bacteria</taxon>
        <taxon>Bacillati</taxon>
        <taxon>Actinomycetota</taxon>
        <taxon>Actinomycetes</taxon>
        <taxon>Micromonosporales</taxon>
        <taxon>Micromonosporaceae</taxon>
        <taxon>Allocatelliglobosispora</taxon>
    </lineage>
</organism>
<dbReference type="EC" id="3.5.1.2" evidence="3 6"/>
<dbReference type="PANTHER" id="PTHR12544:SF29">
    <property type="entry name" value="GLUTAMINASE"/>
    <property type="match status" value="1"/>
</dbReference>
<proteinExistence type="inferred from homology"/>
<feature type="binding site" evidence="6">
    <location>
        <position position="256"/>
    </location>
    <ligand>
        <name>substrate</name>
    </ligand>
</feature>
<comment type="caution">
    <text evidence="7">The sequence shown here is derived from an EMBL/GenBank/DDBJ whole genome shotgun (WGS) entry which is preliminary data.</text>
</comment>
<keyword evidence="8" id="KW-1185">Reference proteome</keyword>
<evidence type="ECO:0000256" key="3">
    <source>
        <dbReference type="ARBA" id="ARBA00012918"/>
    </source>
</evidence>
<gene>
    <name evidence="6" type="primary">glsA</name>
    <name evidence="7" type="ORF">F4553_001628</name>
</gene>
<feature type="binding site" evidence="6">
    <location>
        <position position="156"/>
    </location>
    <ligand>
        <name>substrate</name>
    </ligand>
</feature>
<evidence type="ECO:0000256" key="4">
    <source>
        <dbReference type="ARBA" id="ARBA00022801"/>
    </source>
</evidence>
<dbReference type="Pfam" id="PF04960">
    <property type="entry name" value="Glutaminase"/>
    <property type="match status" value="1"/>
</dbReference>
<evidence type="ECO:0000256" key="6">
    <source>
        <dbReference type="HAMAP-Rule" id="MF_00313"/>
    </source>
</evidence>
<dbReference type="SUPFAM" id="SSF56601">
    <property type="entry name" value="beta-lactamase/transpeptidase-like"/>
    <property type="match status" value="1"/>
</dbReference>
<dbReference type="EMBL" id="JACHMN010000002">
    <property type="protein sequence ID" value="MBB5868249.1"/>
    <property type="molecule type" value="Genomic_DNA"/>
</dbReference>
<evidence type="ECO:0000313" key="7">
    <source>
        <dbReference type="EMBL" id="MBB5868249.1"/>
    </source>
</evidence>
<keyword evidence="4 6" id="KW-0378">Hydrolase</keyword>
<dbReference type="GO" id="GO:0006537">
    <property type="term" value="P:glutamate biosynthetic process"/>
    <property type="evidence" value="ECO:0007669"/>
    <property type="project" value="TreeGrafter"/>
</dbReference>
<feature type="binding site" evidence="6">
    <location>
        <position position="238"/>
    </location>
    <ligand>
        <name>substrate</name>
    </ligand>
</feature>
<comment type="catalytic activity">
    <reaction evidence="5 6">
        <text>L-glutamine + H2O = L-glutamate + NH4(+)</text>
        <dbReference type="Rhea" id="RHEA:15889"/>
        <dbReference type="ChEBI" id="CHEBI:15377"/>
        <dbReference type="ChEBI" id="CHEBI:28938"/>
        <dbReference type="ChEBI" id="CHEBI:29985"/>
        <dbReference type="ChEBI" id="CHEBI:58359"/>
        <dbReference type="EC" id="3.5.1.2"/>
    </reaction>
</comment>
<dbReference type="NCBIfam" id="TIGR03814">
    <property type="entry name" value="Gln_ase"/>
    <property type="match status" value="1"/>
</dbReference>
<dbReference type="GO" id="GO:0004359">
    <property type="term" value="F:glutaminase activity"/>
    <property type="evidence" value="ECO:0007669"/>
    <property type="project" value="UniProtKB-UniRule"/>
</dbReference>
<dbReference type="Proteomes" id="UP000587527">
    <property type="component" value="Unassembled WGS sequence"/>
</dbReference>
<name>A0A841BM28_9ACTN</name>
<feature type="binding site" evidence="6">
    <location>
        <position position="187"/>
    </location>
    <ligand>
        <name>substrate</name>
    </ligand>
</feature>
<sequence>MQEILEAVHAAARPWIGAGAPAPGIPALARVDGASFGVALATVDGAVLGAGDWCVPFSAQSITKAFSLALVLSQDGTAAWGRVGHRPSSHRYNALSELEAEFGIPRNPFLNAGALAVVDRLLEITGGDACASVLSLLRTEAGNATIGVDERVVADELIHSDRNVAIAHLMAAFGTLRHPISVVMEHYVSQCGIAASCRDLALAGLFLARGGLRADGSRLLAGTDVRRLHATLLTCGMYGASAEIAHRIGLPAKSGVGGGVLAVVPGRGVLCAWSPGLDAAGNSIAAVAALEQFTSITGWSIF</sequence>
<accession>A0A841BM28</accession>
<dbReference type="RefSeq" id="WP_184834039.1">
    <property type="nucleotide sequence ID" value="NZ_JACHMN010000002.1"/>
</dbReference>
<evidence type="ECO:0000256" key="2">
    <source>
        <dbReference type="ARBA" id="ARBA00011881"/>
    </source>
</evidence>
<dbReference type="InterPro" id="IPR012338">
    <property type="entry name" value="Beta-lactam/transpept-like"/>
</dbReference>